<gene>
    <name evidence="3" type="ORF">GSONMT00014427001</name>
</gene>
<dbReference type="Proteomes" id="UP000193380">
    <property type="component" value="Unassembled WGS sequence"/>
</dbReference>
<proteinExistence type="predicted"/>
<name>A0A060WY96_ONCMY</name>
<feature type="domain" description="Myb/SANT-like DNA-binding" evidence="2">
    <location>
        <begin position="58"/>
        <end position="127"/>
    </location>
</feature>
<evidence type="ECO:0000256" key="1">
    <source>
        <dbReference type="SAM" id="MobiDB-lite"/>
    </source>
</evidence>
<feature type="region of interest" description="Disordered" evidence="1">
    <location>
        <begin position="170"/>
        <end position="211"/>
    </location>
</feature>
<dbReference type="AlphaFoldDB" id="A0A060WY96"/>
<evidence type="ECO:0000313" key="4">
    <source>
        <dbReference type="Proteomes" id="UP000193380"/>
    </source>
</evidence>
<protein>
    <recommendedName>
        <fullName evidence="2">Myb/SANT-like DNA-binding domain-containing protein</fullName>
    </recommendedName>
</protein>
<sequence length="325" mass="36203">MTKFDDKICPRVGPPHHLPVQVSAAQQGESKKKRNRNFCVYVMKPCAGSKMLTAATRSRFTREQTRILLREVHARRFSIYGTPTKPFRVSNARSAWEQVAERVSSTTVGLQKTANQCRKRINDLKRRQGIRIFENRLPKPVSNLTDNNSTSSIKIEHAEHQIGDGLDIKAETAGPSQAGTPQHVPQPDPTQASSFQAPQVSSPQMNQSQGLGQGQLLRAHIPLINFQPLIHVQPASQDFTVLCQVHQAGYAMLHKEIMDTKNSMEEMLHPVLSSISHSLERLASAVERLSDPRESPLQTVTPITMPLQHRLNGPSYTDSTGVHPL</sequence>
<reference evidence="3" key="2">
    <citation type="submission" date="2014-03" db="EMBL/GenBank/DDBJ databases">
        <authorList>
            <person name="Genoscope - CEA"/>
        </authorList>
    </citation>
    <scope>NUCLEOTIDE SEQUENCE</scope>
</reference>
<dbReference type="STRING" id="8022.A0A060WY96"/>
<dbReference type="Pfam" id="PF13873">
    <property type="entry name" value="Myb_DNA-bind_5"/>
    <property type="match status" value="1"/>
</dbReference>
<evidence type="ECO:0000313" key="3">
    <source>
        <dbReference type="EMBL" id="CDQ71962.1"/>
    </source>
</evidence>
<dbReference type="InterPro" id="IPR028002">
    <property type="entry name" value="Myb_DNA-bind_5"/>
</dbReference>
<dbReference type="EMBL" id="FR904803">
    <property type="protein sequence ID" value="CDQ71962.1"/>
    <property type="molecule type" value="Genomic_DNA"/>
</dbReference>
<evidence type="ECO:0000259" key="2">
    <source>
        <dbReference type="Pfam" id="PF13873"/>
    </source>
</evidence>
<feature type="compositionally biased region" description="Polar residues" evidence="1">
    <location>
        <begin position="189"/>
        <end position="208"/>
    </location>
</feature>
<accession>A0A060WY96</accession>
<organism evidence="3 4">
    <name type="scientific">Oncorhynchus mykiss</name>
    <name type="common">Rainbow trout</name>
    <name type="synonym">Salmo gairdneri</name>
    <dbReference type="NCBI Taxonomy" id="8022"/>
    <lineage>
        <taxon>Eukaryota</taxon>
        <taxon>Metazoa</taxon>
        <taxon>Chordata</taxon>
        <taxon>Craniata</taxon>
        <taxon>Vertebrata</taxon>
        <taxon>Euteleostomi</taxon>
        <taxon>Actinopterygii</taxon>
        <taxon>Neopterygii</taxon>
        <taxon>Teleostei</taxon>
        <taxon>Protacanthopterygii</taxon>
        <taxon>Salmoniformes</taxon>
        <taxon>Salmonidae</taxon>
        <taxon>Salmoninae</taxon>
        <taxon>Oncorhynchus</taxon>
    </lineage>
</organism>
<dbReference type="PaxDb" id="8022-A0A060WY96"/>
<reference evidence="3" key="1">
    <citation type="journal article" date="2014" name="Nat. Commun.">
        <title>The rainbow trout genome provides novel insights into evolution after whole-genome duplication in vertebrates.</title>
        <authorList>
            <person name="Berthelot C."/>
            <person name="Brunet F."/>
            <person name="Chalopin D."/>
            <person name="Juanchich A."/>
            <person name="Bernard M."/>
            <person name="Noel B."/>
            <person name="Bento P."/>
            <person name="Da Silva C."/>
            <person name="Labadie K."/>
            <person name="Alberti A."/>
            <person name="Aury J.M."/>
            <person name="Louis A."/>
            <person name="Dehais P."/>
            <person name="Bardou P."/>
            <person name="Montfort J."/>
            <person name="Klopp C."/>
            <person name="Cabau C."/>
            <person name="Gaspin C."/>
            <person name="Thorgaard G.H."/>
            <person name="Boussaha M."/>
            <person name="Quillet E."/>
            <person name="Guyomard R."/>
            <person name="Galiana D."/>
            <person name="Bobe J."/>
            <person name="Volff J.N."/>
            <person name="Genet C."/>
            <person name="Wincker P."/>
            <person name="Jaillon O."/>
            <person name="Roest Crollius H."/>
            <person name="Guiguen Y."/>
        </authorList>
    </citation>
    <scope>NUCLEOTIDE SEQUENCE [LARGE SCALE GENOMIC DNA]</scope>
</reference>